<dbReference type="GO" id="GO:0034703">
    <property type="term" value="C:cation channel complex"/>
    <property type="evidence" value="ECO:0007669"/>
    <property type="project" value="TreeGrafter"/>
</dbReference>
<evidence type="ECO:0000256" key="2">
    <source>
        <dbReference type="ARBA" id="ARBA00022448"/>
    </source>
</evidence>
<dbReference type="InterPro" id="IPR005821">
    <property type="entry name" value="Ion_trans_dom"/>
</dbReference>
<comment type="subcellular location">
    <subcellularLocation>
        <location evidence="1">Membrane</location>
        <topology evidence="1">Multi-pass membrane protein</topology>
    </subcellularLocation>
</comment>
<evidence type="ECO:0000259" key="9">
    <source>
        <dbReference type="Pfam" id="PF00520"/>
    </source>
</evidence>
<evidence type="ECO:0000256" key="4">
    <source>
        <dbReference type="ARBA" id="ARBA00022989"/>
    </source>
</evidence>
<evidence type="ECO:0000256" key="7">
    <source>
        <dbReference type="ARBA" id="ARBA00023303"/>
    </source>
</evidence>
<organism evidence="10">
    <name type="scientific">Haptolina brevifila</name>
    <dbReference type="NCBI Taxonomy" id="156173"/>
    <lineage>
        <taxon>Eukaryota</taxon>
        <taxon>Haptista</taxon>
        <taxon>Haptophyta</taxon>
        <taxon>Prymnesiophyceae</taxon>
        <taxon>Prymnesiales</taxon>
        <taxon>Prymnesiaceae</taxon>
        <taxon>Haptolina</taxon>
    </lineage>
</organism>
<keyword evidence="3 8" id="KW-0812">Transmembrane</keyword>
<dbReference type="InterPro" id="IPR002153">
    <property type="entry name" value="TRPC_channel"/>
</dbReference>
<dbReference type="GO" id="GO:0051480">
    <property type="term" value="P:regulation of cytosolic calcium ion concentration"/>
    <property type="evidence" value="ECO:0007669"/>
    <property type="project" value="TreeGrafter"/>
</dbReference>
<dbReference type="GO" id="GO:0070679">
    <property type="term" value="F:inositol 1,4,5 trisphosphate binding"/>
    <property type="evidence" value="ECO:0007669"/>
    <property type="project" value="TreeGrafter"/>
</dbReference>
<evidence type="ECO:0000256" key="1">
    <source>
        <dbReference type="ARBA" id="ARBA00004141"/>
    </source>
</evidence>
<evidence type="ECO:0000256" key="6">
    <source>
        <dbReference type="ARBA" id="ARBA00023136"/>
    </source>
</evidence>
<feature type="transmembrane region" description="Helical" evidence="8">
    <location>
        <begin position="103"/>
        <end position="130"/>
    </location>
</feature>
<accession>A0A7S2DNX5</accession>
<name>A0A7S2DNX5_9EUKA</name>
<evidence type="ECO:0000256" key="8">
    <source>
        <dbReference type="SAM" id="Phobius"/>
    </source>
</evidence>
<evidence type="ECO:0000256" key="3">
    <source>
        <dbReference type="ARBA" id="ARBA00022692"/>
    </source>
</evidence>
<reference evidence="10" key="1">
    <citation type="submission" date="2021-01" db="EMBL/GenBank/DDBJ databases">
        <authorList>
            <person name="Corre E."/>
            <person name="Pelletier E."/>
            <person name="Niang G."/>
            <person name="Scheremetjew M."/>
            <person name="Finn R."/>
            <person name="Kale V."/>
            <person name="Holt S."/>
            <person name="Cochrane G."/>
            <person name="Meng A."/>
            <person name="Brown T."/>
            <person name="Cohen L."/>
        </authorList>
    </citation>
    <scope>NUCLEOTIDE SEQUENCE</scope>
    <source>
        <strain evidence="10">UTEX LB 985</strain>
    </source>
</reference>
<keyword evidence="4 8" id="KW-1133">Transmembrane helix</keyword>
<dbReference type="Pfam" id="PF00520">
    <property type="entry name" value="Ion_trans"/>
    <property type="match status" value="1"/>
</dbReference>
<dbReference type="PANTHER" id="PTHR10117:SF54">
    <property type="entry name" value="TRANSIENT RECEPTOR POTENTIAL-GAMMA PROTEIN"/>
    <property type="match status" value="1"/>
</dbReference>
<feature type="transmembrane region" description="Helical" evidence="8">
    <location>
        <begin position="340"/>
        <end position="360"/>
    </location>
</feature>
<feature type="transmembrane region" description="Helical" evidence="8">
    <location>
        <begin position="252"/>
        <end position="272"/>
    </location>
</feature>
<evidence type="ECO:0000256" key="5">
    <source>
        <dbReference type="ARBA" id="ARBA00023065"/>
    </source>
</evidence>
<proteinExistence type="predicted"/>
<feature type="transmembrane region" description="Helical" evidence="8">
    <location>
        <begin position="177"/>
        <end position="194"/>
    </location>
</feature>
<dbReference type="PANTHER" id="PTHR10117">
    <property type="entry name" value="TRANSIENT RECEPTOR POTENTIAL CHANNEL"/>
    <property type="match status" value="1"/>
</dbReference>
<dbReference type="GO" id="GO:0015279">
    <property type="term" value="F:store-operated calcium channel activity"/>
    <property type="evidence" value="ECO:0007669"/>
    <property type="project" value="TreeGrafter"/>
</dbReference>
<feature type="transmembrane region" description="Helical" evidence="8">
    <location>
        <begin position="136"/>
        <end position="156"/>
    </location>
</feature>
<keyword evidence="6 8" id="KW-0472">Membrane</keyword>
<protein>
    <recommendedName>
        <fullName evidence="9">Ion transport domain-containing protein</fullName>
    </recommendedName>
</protein>
<keyword evidence="5" id="KW-0406">Ion transport</keyword>
<evidence type="ECO:0000313" key="10">
    <source>
        <dbReference type="EMBL" id="CAD9459306.1"/>
    </source>
</evidence>
<keyword evidence="2" id="KW-0813">Transport</keyword>
<keyword evidence="7" id="KW-0407">Ion channel</keyword>
<feature type="domain" description="Ion transport" evidence="9">
    <location>
        <begin position="119"/>
        <end position="372"/>
    </location>
</feature>
<sequence>MWKMGTQRIQPIVARDVYVTDSIDHAAEWDCKIFIAQSLVNEHLHEVFWPSNNERGSLLARYLGNAILNICAFPLLPLVPTAWEDTIATWFNHRRYKDHSSLVLLWIFPSGRFASWFISMFALAVMLTFMTPRPTQLHFADVLMAAYLTGISVSEYKEAANALSRYGQLRRYFMDPFNFLDLSLVSVLGLLLIPRQSHARGLEGTFTELELPCQAVGSLLGWMRLLQILFMYSKTGPLLLMALHTLEDLWQFLLLTAIVIVAFGGSFFVLLANTPPPPSPGLDASSHLDALSPLEDLQSPVQPKVQILNVLGVLITAAMKGEPDHILLATGADETLGAEAWAIMYLFGGVVVLLLLNLLIARFAKTFDMVSENVDANFKVAFARIVIEGRKKELVPPPLNLLRLSIDLLHSGLLCNAGLLSLAIQCLRHTCCCSPSEKAGAGLGGGVDMGGAAWGGEVVDGQRLKAGSNYKQGYARLQSRRDSYALEHAEGEQEKNAAAREWVTRCVSEYTDKALSEKQGDTGILSDQVVHFVTTRWFDIGREESWRTDMTRQMGRVELAMGELEAKMSDESRIDALAKRVEQRLEQRLELSFGPNLDAKLDA</sequence>
<dbReference type="EMBL" id="HBGU01034827">
    <property type="protein sequence ID" value="CAD9459306.1"/>
    <property type="molecule type" value="Transcribed_RNA"/>
</dbReference>
<dbReference type="GO" id="GO:0005886">
    <property type="term" value="C:plasma membrane"/>
    <property type="evidence" value="ECO:0007669"/>
    <property type="project" value="TreeGrafter"/>
</dbReference>
<dbReference type="AlphaFoldDB" id="A0A7S2DNX5"/>
<gene>
    <name evidence="10" type="ORF">CBRE1094_LOCUS19028</name>
</gene>
<feature type="transmembrane region" description="Helical" evidence="8">
    <location>
        <begin position="214"/>
        <end position="232"/>
    </location>
</feature>